<dbReference type="EMBL" id="OW240918">
    <property type="protein sequence ID" value="CAH2307598.1"/>
    <property type="molecule type" value="Genomic_DNA"/>
</dbReference>
<evidence type="ECO:0000313" key="4">
    <source>
        <dbReference type="Proteomes" id="UP001295444"/>
    </source>
</evidence>
<gene>
    <name evidence="3" type="ORF">PECUL_23A015673</name>
</gene>
<reference evidence="3" key="1">
    <citation type="submission" date="2022-03" db="EMBL/GenBank/DDBJ databases">
        <authorList>
            <person name="Alioto T."/>
            <person name="Alioto T."/>
            <person name="Gomez Garrido J."/>
        </authorList>
    </citation>
    <scope>NUCLEOTIDE SEQUENCE</scope>
</reference>
<name>A0AAD1WJ55_PELCU</name>
<sequence length="259" mass="28357">MVRNKKHLALESAGVSSPRRCTGPMDDFIATPSDLRGQQHASKMAPASPGSESAGESLVEDTQASDLARIRAERTQISTNMLSKTDTGSLVQELRAALREELAGLRSDLTALEQRVDEMESTARGCEEQHRATEVAVTRQGNMLLTMRRQVEDLENRSRCNNIRVRGLPESGTESLHATLTDLFRQLLGIQAPDTIHFDRAHRALGPARQDGSPRDVICCISTSGLRDKIMAAARELPSIRSESETGSSTKQSLHGETR</sequence>
<keyword evidence="4" id="KW-1185">Reference proteome</keyword>
<evidence type="ECO:0000256" key="2">
    <source>
        <dbReference type="SAM" id="MobiDB-lite"/>
    </source>
</evidence>
<keyword evidence="1" id="KW-0175">Coiled coil</keyword>
<evidence type="ECO:0008006" key="5">
    <source>
        <dbReference type="Google" id="ProtNLM"/>
    </source>
</evidence>
<evidence type="ECO:0000256" key="1">
    <source>
        <dbReference type="SAM" id="Coils"/>
    </source>
</evidence>
<dbReference type="InterPro" id="IPR004244">
    <property type="entry name" value="Transposase_22"/>
</dbReference>
<dbReference type="Gene3D" id="3.30.70.1820">
    <property type="entry name" value="L1 transposable element, RRM domain"/>
    <property type="match status" value="1"/>
</dbReference>
<dbReference type="AlphaFoldDB" id="A0AAD1WJ55"/>
<accession>A0AAD1WJ55</accession>
<proteinExistence type="predicted"/>
<feature type="region of interest" description="Disordered" evidence="2">
    <location>
        <begin position="237"/>
        <end position="259"/>
    </location>
</feature>
<feature type="coiled-coil region" evidence="1">
    <location>
        <begin position="95"/>
        <end position="129"/>
    </location>
</feature>
<feature type="region of interest" description="Disordered" evidence="2">
    <location>
        <begin position="1"/>
        <end position="64"/>
    </location>
</feature>
<dbReference type="Proteomes" id="UP001295444">
    <property type="component" value="Chromosome 07"/>
</dbReference>
<organism evidence="3 4">
    <name type="scientific">Pelobates cultripes</name>
    <name type="common">Western spadefoot toad</name>
    <dbReference type="NCBI Taxonomy" id="61616"/>
    <lineage>
        <taxon>Eukaryota</taxon>
        <taxon>Metazoa</taxon>
        <taxon>Chordata</taxon>
        <taxon>Craniata</taxon>
        <taxon>Vertebrata</taxon>
        <taxon>Euteleostomi</taxon>
        <taxon>Amphibia</taxon>
        <taxon>Batrachia</taxon>
        <taxon>Anura</taxon>
        <taxon>Pelobatoidea</taxon>
        <taxon>Pelobatidae</taxon>
        <taxon>Pelobates</taxon>
    </lineage>
</organism>
<protein>
    <recommendedName>
        <fullName evidence="5">Transposase</fullName>
    </recommendedName>
</protein>
<dbReference type="PANTHER" id="PTHR11505">
    <property type="entry name" value="L1 TRANSPOSABLE ELEMENT-RELATED"/>
    <property type="match status" value="1"/>
</dbReference>
<evidence type="ECO:0000313" key="3">
    <source>
        <dbReference type="EMBL" id="CAH2307598.1"/>
    </source>
</evidence>